<protein>
    <submittedName>
        <fullName evidence="2">Uncharacterized protein</fullName>
    </submittedName>
</protein>
<reference evidence="3" key="1">
    <citation type="submission" date="2016-08" db="EMBL/GenBank/DDBJ databases">
        <authorList>
            <person name="Tokovenko B."/>
            <person name="Kalinowski J."/>
        </authorList>
    </citation>
    <scope>NUCLEOTIDE SEQUENCE [LARGE SCALE GENOMIC DNA]</scope>
    <source>
        <strain evidence="3">UTMC102</strain>
    </source>
</reference>
<sequence length="196" mass="21801">MSIIAEVIHKLGVTREDVFRVAREGGTTARDWDIAAAIEAAGGRKATDLMAQPDRVWRAEHVRLQRALWEKTREEDVEFLREKAADAGVYDIEPLLPAVVESKEEHQATATPEPEDTNQDQGETASGTAEWRELLHTRIWPDVARTTGAPKHVVDRITAKWTTARAALKGAKALLVRQAQHRPRVRAQLATYATAA</sequence>
<dbReference type="AlphaFoldDB" id="A0A1V3BVR9"/>
<gene>
    <name evidence="2" type="ORF">NOSIN_00335</name>
</gene>
<accession>A0A1V3BVR9</accession>
<evidence type="ECO:0000313" key="2">
    <source>
        <dbReference type="EMBL" id="OOC52473.1"/>
    </source>
</evidence>
<proteinExistence type="predicted"/>
<organism evidence="2 3">
    <name type="scientific">Nocardiopsis sinuspersici</name>
    <dbReference type="NCBI Taxonomy" id="501010"/>
    <lineage>
        <taxon>Bacteria</taxon>
        <taxon>Bacillati</taxon>
        <taxon>Actinomycetota</taxon>
        <taxon>Actinomycetes</taxon>
        <taxon>Streptosporangiales</taxon>
        <taxon>Nocardiopsidaceae</taxon>
        <taxon>Nocardiopsis</taxon>
    </lineage>
</organism>
<dbReference type="STRING" id="501010.NOSIN_00335"/>
<dbReference type="Proteomes" id="UP000189004">
    <property type="component" value="Unassembled WGS sequence"/>
</dbReference>
<evidence type="ECO:0000256" key="1">
    <source>
        <dbReference type="SAM" id="MobiDB-lite"/>
    </source>
</evidence>
<dbReference type="OrthoDB" id="3431570at2"/>
<keyword evidence="3" id="KW-1185">Reference proteome</keyword>
<dbReference type="EMBL" id="MCOK01000001">
    <property type="protein sequence ID" value="OOC52473.1"/>
    <property type="molecule type" value="Genomic_DNA"/>
</dbReference>
<feature type="region of interest" description="Disordered" evidence="1">
    <location>
        <begin position="102"/>
        <end position="127"/>
    </location>
</feature>
<name>A0A1V3BVR9_9ACTN</name>
<dbReference type="RefSeq" id="WP_143832819.1">
    <property type="nucleotide sequence ID" value="NZ_MCOK01000001.1"/>
</dbReference>
<evidence type="ECO:0000313" key="3">
    <source>
        <dbReference type="Proteomes" id="UP000189004"/>
    </source>
</evidence>
<comment type="caution">
    <text evidence="2">The sequence shown here is derived from an EMBL/GenBank/DDBJ whole genome shotgun (WGS) entry which is preliminary data.</text>
</comment>